<protein>
    <recommendedName>
        <fullName evidence="3">S1 motif domain-containing protein</fullName>
    </recommendedName>
</protein>
<dbReference type="RefSeq" id="WP_115920257.1">
    <property type="nucleotide sequence ID" value="NZ_BJYH01000041.1"/>
</dbReference>
<comment type="caution">
    <text evidence="1">The sequence shown here is derived from an EMBL/GenBank/DDBJ whole genome shotgun (WGS) entry which is preliminary data.</text>
</comment>
<evidence type="ECO:0008006" key="3">
    <source>
        <dbReference type="Google" id="ProtNLM"/>
    </source>
</evidence>
<accession>A0ABX9IG18</accession>
<sequence>MTIGPQIAFVDDIQSQIEPLQNSIDKINAGSIFFDARPEANNFPPEPIESVKLVFLDLYYGALNFDPELSAQWISRIIAPNSKYILVIWSRDTDKQGELLAVLAQAHLYPTYFEAWQKTDFDFNTYDFNSKIDELINSASDNKKLTDIISGQILEIEEDGLLVNCLLNLEKPTFQVRKFDNELFKGIEDLEVGSFIRISMSTELGSRKIEIFKEASDLSQKFQIIDYFEELKDTAFFIDDND</sequence>
<organism evidence="1 2">
    <name type="scientific">Chryseobacterium rhizosphaerae</name>
    <dbReference type="NCBI Taxonomy" id="395937"/>
    <lineage>
        <taxon>Bacteria</taxon>
        <taxon>Pseudomonadati</taxon>
        <taxon>Bacteroidota</taxon>
        <taxon>Flavobacteriia</taxon>
        <taxon>Flavobacteriales</taxon>
        <taxon>Weeksellaceae</taxon>
        <taxon>Chryseobacterium group</taxon>
        <taxon>Chryseobacterium</taxon>
    </lineage>
</organism>
<keyword evidence="2" id="KW-1185">Reference proteome</keyword>
<name>A0ABX9IG18_9FLAO</name>
<evidence type="ECO:0000313" key="1">
    <source>
        <dbReference type="EMBL" id="REC72650.1"/>
    </source>
</evidence>
<proteinExistence type="predicted"/>
<dbReference type="EMBL" id="QNUF01000027">
    <property type="protein sequence ID" value="REC72650.1"/>
    <property type="molecule type" value="Genomic_DNA"/>
</dbReference>
<gene>
    <name evidence="1" type="ORF">DRF57_19030</name>
</gene>
<dbReference type="Proteomes" id="UP000256491">
    <property type="component" value="Unassembled WGS sequence"/>
</dbReference>
<evidence type="ECO:0000313" key="2">
    <source>
        <dbReference type="Proteomes" id="UP000256491"/>
    </source>
</evidence>
<reference evidence="1 2" key="1">
    <citation type="journal article" date="2010" name="Syst. Appl. Microbiol.">
        <title>Four new species of Chryseobacterium from the rhizosphere of coastal sand dune plants, Chryseobacterium elymi sp. nov., Chryseobacterium hagamense sp. nov., Chryseobacterium lathyri sp. nov. and Chryseobacterium rhizosphaerae sp. nov.</title>
        <authorList>
            <person name="Cho S.H."/>
            <person name="Lee K.S."/>
            <person name="Shin D.S."/>
            <person name="Han J.H."/>
            <person name="Park K.S."/>
            <person name="Lee C.H."/>
            <person name="Park K.H."/>
            <person name="Kim S.B."/>
        </authorList>
    </citation>
    <scope>NUCLEOTIDE SEQUENCE [LARGE SCALE GENOMIC DNA]</scope>
    <source>
        <strain evidence="1 2">KCTC 22548</strain>
    </source>
</reference>